<dbReference type="EMBL" id="JACHXG010000002">
    <property type="protein sequence ID" value="MBB3087924.1"/>
    <property type="molecule type" value="Genomic_DNA"/>
</dbReference>
<comment type="caution">
    <text evidence="3">The sequence shown here is derived from an EMBL/GenBank/DDBJ whole genome shotgun (WGS) entry which is preliminary data.</text>
</comment>
<gene>
    <name evidence="3" type="ORF">FHS12_000857</name>
</gene>
<name>A0A7W5F7A2_9ACTN</name>
<organism evidence="3 4">
    <name type="scientific">Nocardioides albus</name>
    <dbReference type="NCBI Taxonomy" id="1841"/>
    <lineage>
        <taxon>Bacteria</taxon>
        <taxon>Bacillati</taxon>
        <taxon>Actinomycetota</taxon>
        <taxon>Actinomycetes</taxon>
        <taxon>Propionibacteriales</taxon>
        <taxon>Nocardioidaceae</taxon>
        <taxon>Nocardioides</taxon>
    </lineage>
</organism>
<dbReference type="Proteomes" id="UP000577707">
    <property type="component" value="Unassembled WGS sequence"/>
</dbReference>
<feature type="domain" description="Putative glycogen debranching enzyme N-terminal" evidence="1">
    <location>
        <begin position="7"/>
        <end position="205"/>
    </location>
</feature>
<dbReference type="Pfam" id="PF14742">
    <property type="entry name" value="GDE_N_bis"/>
    <property type="match status" value="1"/>
</dbReference>
<accession>A0A7W5F7A2</accession>
<dbReference type="Pfam" id="PF22422">
    <property type="entry name" value="MGH1-like_GH"/>
    <property type="match status" value="1"/>
</dbReference>
<evidence type="ECO:0000259" key="1">
    <source>
        <dbReference type="Pfam" id="PF14742"/>
    </source>
</evidence>
<dbReference type="RefSeq" id="WP_183542582.1">
    <property type="nucleotide sequence ID" value="NZ_BMQT01000004.1"/>
</dbReference>
<dbReference type="InterPro" id="IPR008928">
    <property type="entry name" value="6-hairpin_glycosidase_sf"/>
</dbReference>
<dbReference type="Gene3D" id="1.50.10.10">
    <property type="match status" value="1"/>
</dbReference>
<sequence length="620" mass="65282">MTSEITLVRAGTMLLADAAGDVLATAGSAQGLYLDDVRHLSTWRLVLSTTEGSVPFRVAGTMTDASLATTALVPPAARNEPTEVLLAREQEVRRDGLHERWRITRTAPGGSSALRLRLEAGADFADQFAVRSDGRIFATTTSTSTRTRADGADLDGAVTAGDTTLRHTTSITASPVPDRVHTGDGVTLEWDLRLDAGESVTVELRASATHRRVGASERADSAGPSGQGVAARALGDLDALVMPCPGAEDLSIPAAGAPWFLTLFGRDSILASLLAGEARPGLLPDVVRALARTQATTDEPERLAQTGKIVHEVRVGDLARLDLVPYSRYYGTVDATALFLVALGALDPEDARDEQLEAAARAAVGWLRGPGGLDAGGFVTYVPDPGGLINQGWKDSHDAVAFRDGTLATGPIALCEVQGYAWRGLVDTARLARTVWQDPAWADELDELAADLRDRFMDRFWMDDLAFPALALDGAGRQVDALASNAGHLLWSGILDADHATAVADRLLAPEFFTGFGIRTLAAGQALYAPTSYHNGSVWPHDTVLAAVGMEQAGLTAQARTVATGILDAATEFGGRLPELFGGFSTDEFPVPVRYAHAGVPQAWAAAATVAAARLLASRG</sequence>
<dbReference type="GO" id="GO:0005975">
    <property type="term" value="P:carbohydrate metabolic process"/>
    <property type="evidence" value="ECO:0007669"/>
    <property type="project" value="InterPro"/>
</dbReference>
<dbReference type="InterPro" id="IPR012341">
    <property type="entry name" value="6hp_glycosidase-like_sf"/>
</dbReference>
<dbReference type="InterPro" id="IPR054491">
    <property type="entry name" value="MGH1-like_GH"/>
</dbReference>
<dbReference type="AlphaFoldDB" id="A0A7W5F7A2"/>
<evidence type="ECO:0000259" key="2">
    <source>
        <dbReference type="Pfam" id="PF22422"/>
    </source>
</evidence>
<reference evidence="3 4" key="1">
    <citation type="submission" date="2020-08" db="EMBL/GenBank/DDBJ databases">
        <title>Genomic Encyclopedia of Type Strains, Phase III (KMG-III): the genomes of soil and plant-associated and newly described type strains.</title>
        <authorList>
            <person name="Whitman W."/>
        </authorList>
    </citation>
    <scope>NUCLEOTIDE SEQUENCE [LARGE SCALE GENOMIC DNA]</scope>
    <source>
        <strain evidence="3 4">CECT 3302</strain>
    </source>
</reference>
<dbReference type="InterPro" id="IPR032856">
    <property type="entry name" value="GDE_N_bis"/>
</dbReference>
<evidence type="ECO:0000313" key="4">
    <source>
        <dbReference type="Proteomes" id="UP000577707"/>
    </source>
</evidence>
<feature type="domain" description="Mannosylglycerate hydrolase MGH1-like glycoside hydrolase" evidence="2">
    <location>
        <begin position="416"/>
        <end position="570"/>
    </location>
</feature>
<protein>
    <submittedName>
        <fullName evidence="3">Glycogen debranching enzyme</fullName>
    </submittedName>
</protein>
<dbReference type="SUPFAM" id="SSF48208">
    <property type="entry name" value="Six-hairpin glycosidases"/>
    <property type="match status" value="1"/>
</dbReference>
<keyword evidence="4" id="KW-1185">Reference proteome</keyword>
<evidence type="ECO:0000313" key="3">
    <source>
        <dbReference type="EMBL" id="MBB3087924.1"/>
    </source>
</evidence>
<proteinExistence type="predicted"/>